<feature type="chain" id="PRO_5019316238" evidence="1">
    <location>
        <begin position="30"/>
        <end position="66"/>
    </location>
</feature>
<protein>
    <submittedName>
        <fullName evidence="2">Uncharacterized protein</fullName>
    </submittedName>
</protein>
<feature type="signal peptide" evidence="1">
    <location>
        <begin position="1"/>
        <end position="29"/>
    </location>
</feature>
<evidence type="ECO:0000313" key="2">
    <source>
        <dbReference type="EMBL" id="RRT38733.1"/>
    </source>
</evidence>
<gene>
    <name evidence="2" type="ORF">B296_00015050</name>
</gene>
<dbReference type="AlphaFoldDB" id="A0A426XH08"/>
<comment type="caution">
    <text evidence="2">The sequence shown here is derived from an EMBL/GenBank/DDBJ whole genome shotgun (WGS) entry which is preliminary data.</text>
</comment>
<organism evidence="2 3">
    <name type="scientific">Ensete ventricosum</name>
    <name type="common">Abyssinian banana</name>
    <name type="synonym">Musa ensete</name>
    <dbReference type="NCBI Taxonomy" id="4639"/>
    <lineage>
        <taxon>Eukaryota</taxon>
        <taxon>Viridiplantae</taxon>
        <taxon>Streptophyta</taxon>
        <taxon>Embryophyta</taxon>
        <taxon>Tracheophyta</taxon>
        <taxon>Spermatophyta</taxon>
        <taxon>Magnoliopsida</taxon>
        <taxon>Liliopsida</taxon>
        <taxon>Zingiberales</taxon>
        <taxon>Musaceae</taxon>
        <taxon>Ensete</taxon>
    </lineage>
</organism>
<proteinExistence type="predicted"/>
<keyword evidence="1" id="KW-0732">Signal</keyword>
<dbReference type="EMBL" id="AMZH03020909">
    <property type="protein sequence ID" value="RRT38733.1"/>
    <property type="molecule type" value="Genomic_DNA"/>
</dbReference>
<reference evidence="2 3" key="1">
    <citation type="journal article" date="2014" name="Agronomy (Basel)">
        <title>A Draft Genome Sequence for Ensete ventricosum, the Drought-Tolerant Tree Against Hunger.</title>
        <authorList>
            <person name="Harrison J."/>
            <person name="Moore K.A."/>
            <person name="Paszkiewicz K."/>
            <person name="Jones T."/>
            <person name="Grant M."/>
            <person name="Ambacheew D."/>
            <person name="Muzemil S."/>
            <person name="Studholme D.J."/>
        </authorList>
    </citation>
    <scope>NUCLEOTIDE SEQUENCE [LARGE SCALE GENOMIC DNA]</scope>
</reference>
<accession>A0A426XH08</accession>
<evidence type="ECO:0000256" key="1">
    <source>
        <dbReference type="SAM" id="SignalP"/>
    </source>
</evidence>
<dbReference type="Proteomes" id="UP000287651">
    <property type="component" value="Unassembled WGS sequence"/>
</dbReference>
<name>A0A426XH08_ENSVE</name>
<sequence>MFTSMLVTIKVVSSERLLLVAFLSQEIAAGCDQRGWERKITVGSIMQSGISVGRDQVAIGYDQSRW</sequence>
<evidence type="ECO:0000313" key="3">
    <source>
        <dbReference type="Proteomes" id="UP000287651"/>
    </source>
</evidence>